<accession>A0A3S0S165</accession>
<dbReference type="AlphaFoldDB" id="A0A3S0S165"/>
<dbReference type="InterPro" id="IPR051534">
    <property type="entry name" value="CBASS_pafABC_assoc_protein"/>
</dbReference>
<gene>
    <name evidence="1" type="ORF">EHV08_07945</name>
</gene>
<proteinExistence type="predicted"/>
<dbReference type="InterPro" id="IPR036390">
    <property type="entry name" value="WH_DNA-bd_sf"/>
</dbReference>
<organism evidence="1 2">
    <name type="scientific">Prevotella koreensis</name>
    <dbReference type="NCBI Taxonomy" id="2490854"/>
    <lineage>
        <taxon>Bacteria</taxon>
        <taxon>Pseudomonadati</taxon>
        <taxon>Bacteroidota</taxon>
        <taxon>Bacteroidia</taxon>
        <taxon>Bacteroidales</taxon>
        <taxon>Prevotellaceae</taxon>
        <taxon>Prevotella</taxon>
    </lineage>
</organism>
<name>A0A3S0S165_9BACT</name>
<dbReference type="PANTHER" id="PTHR34580">
    <property type="match status" value="1"/>
</dbReference>
<evidence type="ECO:0000313" key="1">
    <source>
        <dbReference type="EMBL" id="RUL60375.1"/>
    </source>
</evidence>
<sequence>MRHDKLERELNLLLLLAGNRGYTLEQICDRMEISRRNLYYYLEFFRDCGFIVEKRGRIYSIDRQSPFFTRLQERIDFTEDEILTMRRLLEAANKHDAVAANLMKKLDRFYDFNILADSDLREHVAHNVSALYKAIKFKRMTVLRNYHSPHSQTEKDRLVEPFMLMNNNNEVRCYEPRSQMNKTFKVSRIGDVDVLDEEWLNEKQHRTVHTDIFMFSDEEQHTVEMTLGTLSYNMIREEYPSSHIYINKVSERQWLLRLPVCSYVGIGRFVLGLYDDIKVTGDDGFKEYLRGKIEKMRK</sequence>
<dbReference type="EMBL" id="RYYU01000001">
    <property type="protein sequence ID" value="RUL60375.1"/>
    <property type="molecule type" value="Genomic_DNA"/>
</dbReference>
<dbReference type="SUPFAM" id="SSF46785">
    <property type="entry name" value="Winged helix' DNA-binding domain"/>
    <property type="match status" value="1"/>
</dbReference>
<evidence type="ECO:0000313" key="2">
    <source>
        <dbReference type="Proteomes" id="UP000278983"/>
    </source>
</evidence>
<protein>
    <submittedName>
        <fullName evidence="1">WYL domain-containing protein</fullName>
    </submittedName>
</protein>
<dbReference type="PROSITE" id="PS52050">
    <property type="entry name" value="WYL"/>
    <property type="match status" value="1"/>
</dbReference>
<dbReference type="Proteomes" id="UP000278983">
    <property type="component" value="Unassembled WGS sequence"/>
</dbReference>
<comment type="caution">
    <text evidence="1">The sequence shown here is derived from an EMBL/GenBank/DDBJ whole genome shotgun (WGS) entry which is preliminary data.</text>
</comment>
<dbReference type="PANTHER" id="PTHR34580:SF9">
    <property type="entry name" value="SLL5097 PROTEIN"/>
    <property type="match status" value="1"/>
</dbReference>
<dbReference type="OrthoDB" id="1315521at2"/>
<keyword evidence="2" id="KW-1185">Reference proteome</keyword>
<dbReference type="RefSeq" id="WP_126678802.1">
    <property type="nucleotide sequence ID" value="NZ_RYYU01000001.1"/>
</dbReference>
<reference evidence="1 2" key="1">
    <citation type="submission" date="2018-12" db="EMBL/GenBank/DDBJ databases">
        <title>Genome sequencing of Prevotella sp. KCOM 3155 (= JS262).</title>
        <authorList>
            <person name="Kook J.-K."/>
            <person name="Park S.-N."/>
            <person name="Lim Y.K."/>
        </authorList>
    </citation>
    <scope>NUCLEOTIDE SEQUENCE [LARGE SCALE GENOMIC DNA]</scope>
    <source>
        <strain evidence="1 2">KCOM 3155</strain>
    </source>
</reference>